<dbReference type="EMBL" id="UZAH01025506">
    <property type="protein sequence ID" value="VDO65223.1"/>
    <property type="molecule type" value="Genomic_DNA"/>
</dbReference>
<dbReference type="WBParaSite" id="HPBE_0000561401-mRNA-1">
    <property type="protein sequence ID" value="HPBE_0000561401-mRNA-1"/>
    <property type="gene ID" value="HPBE_0000561401"/>
</dbReference>
<organism evidence="3 4">
    <name type="scientific">Heligmosomoides polygyrus</name>
    <name type="common">Parasitic roundworm</name>
    <dbReference type="NCBI Taxonomy" id="6339"/>
    <lineage>
        <taxon>Eukaryota</taxon>
        <taxon>Metazoa</taxon>
        <taxon>Ecdysozoa</taxon>
        <taxon>Nematoda</taxon>
        <taxon>Chromadorea</taxon>
        <taxon>Rhabditida</taxon>
        <taxon>Rhabditina</taxon>
        <taxon>Rhabditomorpha</taxon>
        <taxon>Strongyloidea</taxon>
        <taxon>Heligmosomidae</taxon>
        <taxon>Heligmosomoides</taxon>
    </lineage>
</organism>
<evidence type="ECO:0000313" key="3">
    <source>
        <dbReference type="Proteomes" id="UP000050761"/>
    </source>
</evidence>
<evidence type="ECO:0000313" key="4">
    <source>
        <dbReference type="WBParaSite" id="HPBE_0000561401-mRNA-1"/>
    </source>
</evidence>
<name>A0A183FG67_HELPZ</name>
<reference evidence="2 3" key="1">
    <citation type="submission" date="2018-11" db="EMBL/GenBank/DDBJ databases">
        <authorList>
            <consortium name="Pathogen Informatics"/>
        </authorList>
    </citation>
    <scope>NUCLEOTIDE SEQUENCE [LARGE SCALE GENOMIC DNA]</scope>
</reference>
<accession>A0A3P7YKL4</accession>
<feature type="compositionally biased region" description="Basic and acidic residues" evidence="1">
    <location>
        <begin position="24"/>
        <end position="36"/>
    </location>
</feature>
<feature type="region of interest" description="Disordered" evidence="1">
    <location>
        <begin position="63"/>
        <end position="89"/>
    </location>
</feature>
<keyword evidence="3" id="KW-1185">Reference proteome</keyword>
<dbReference type="Proteomes" id="UP000050761">
    <property type="component" value="Unassembled WGS sequence"/>
</dbReference>
<proteinExistence type="predicted"/>
<evidence type="ECO:0000256" key="1">
    <source>
        <dbReference type="SAM" id="MobiDB-lite"/>
    </source>
</evidence>
<reference evidence="4" key="2">
    <citation type="submission" date="2019-09" db="UniProtKB">
        <authorList>
            <consortium name="WormBaseParasite"/>
        </authorList>
    </citation>
    <scope>IDENTIFICATION</scope>
</reference>
<evidence type="ECO:0000313" key="2">
    <source>
        <dbReference type="EMBL" id="VDO65223.1"/>
    </source>
</evidence>
<sequence length="89" mass="9900">MRRISPRHGCCLRSRLPPSSSRTTWDKGTKEEKGQSWDEGQPDQGTYLILWDNSHIAVRGNPHAANAAKSDPGDAWAKGVRGVPKDEYL</sequence>
<gene>
    <name evidence="2" type="ORF">HPBE_LOCUS5615</name>
</gene>
<feature type="compositionally biased region" description="Low complexity" evidence="1">
    <location>
        <begin position="12"/>
        <end position="22"/>
    </location>
</feature>
<dbReference type="AlphaFoldDB" id="A0A183FG67"/>
<protein>
    <submittedName>
        <fullName evidence="4">Phosphatidylinositol kinase</fullName>
    </submittedName>
</protein>
<feature type="region of interest" description="Disordered" evidence="1">
    <location>
        <begin position="1"/>
        <end position="44"/>
    </location>
</feature>
<accession>A0A183FG67</accession>